<dbReference type="Gene3D" id="3.20.20.210">
    <property type="match status" value="1"/>
</dbReference>
<feature type="region of interest" description="Disordered" evidence="1">
    <location>
        <begin position="41"/>
        <end position="74"/>
    </location>
</feature>
<dbReference type="AlphaFoldDB" id="A0A848IAZ4"/>
<organism evidence="3 4">
    <name type="scientific">Paraburkholderia polaris</name>
    <dbReference type="NCBI Taxonomy" id="2728848"/>
    <lineage>
        <taxon>Bacteria</taxon>
        <taxon>Pseudomonadati</taxon>
        <taxon>Pseudomonadota</taxon>
        <taxon>Betaproteobacteria</taxon>
        <taxon>Burkholderiales</taxon>
        <taxon>Burkholderiaceae</taxon>
        <taxon>Paraburkholderia</taxon>
    </lineage>
</organism>
<proteinExistence type="predicted"/>
<evidence type="ECO:0000256" key="1">
    <source>
        <dbReference type="SAM" id="MobiDB-lite"/>
    </source>
</evidence>
<dbReference type="GO" id="GO:0003871">
    <property type="term" value="F:5-methyltetrahydropteroyltriglutamate-homocysteine S-methyltransferase activity"/>
    <property type="evidence" value="ECO:0007669"/>
    <property type="project" value="InterPro"/>
</dbReference>
<evidence type="ECO:0000313" key="4">
    <source>
        <dbReference type="Proteomes" id="UP000544134"/>
    </source>
</evidence>
<feature type="domain" description="Cobalamin-independent methionine synthase MetE C-terminal/archaeal" evidence="2">
    <location>
        <begin position="3"/>
        <end position="34"/>
    </location>
</feature>
<name>A0A848IAZ4_9BURK</name>
<dbReference type="Proteomes" id="UP000544134">
    <property type="component" value="Unassembled WGS sequence"/>
</dbReference>
<reference evidence="3 4" key="1">
    <citation type="submission" date="2020-04" db="EMBL/GenBank/DDBJ databases">
        <title>Paraburkholderia sp. RP-4-7 isolated from soil.</title>
        <authorList>
            <person name="Dahal R.H."/>
        </authorList>
    </citation>
    <scope>NUCLEOTIDE SEQUENCE [LARGE SCALE GENOMIC DNA]</scope>
    <source>
        <strain evidence="3 4">RP-4-7</strain>
    </source>
</reference>
<accession>A0A848IAZ4</accession>
<dbReference type="GO" id="GO:0008270">
    <property type="term" value="F:zinc ion binding"/>
    <property type="evidence" value="ECO:0007669"/>
    <property type="project" value="InterPro"/>
</dbReference>
<keyword evidence="4" id="KW-1185">Reference proteome</keyword>
<dbReference type="InterPro" id="IPR002629">
    <property type="entry name" value="Met_Synth_C/arc"/>
</dbReference>
<dbReference type="SUPFAM" id="SSF51726">
    <property type="entry name" value="UROD/MetE-like"/>
    <property type="match status" value="1"/>
</dbReference>
<dbReference type="InterPro" id="IPR038071">
    <property type="entry name" value="UROD/MetE-like_sf"/>
</dbReference>
<evidence type="ECO:0000259" key="2">
    <source>
        <dbReference type="Pfam" id="PF01717"/>
    </source>
</evidence>
<sequence>MPPQRLWVNPDCGLKTRGLPETEAALSNRVQAAKTLRQKLADNRASTTATRACHSQAKGQEAKYNGAIESRSER</sequence>
<dbReference type="Pfam" id="PF01717">
    <property type="entry name" value="Meth_synt_2"/>
    <property type="match status" value="1"/>
</dbReference>
<dbReference type="EMBL" id="JABBGJ010000002">
    <property type="protein sequence ID" value="NML96796.1"/>
    <property type="molecule type" value="Genomic_DNA"/>
</dbReference>
<comment type="caution">
    <text evidence="3">The sequence shown here is derived from an EMBL/GenBank/DDBJ whole genome shotgun (WGS) entry which is preliminary data.</text>
</comment>
<gene>
    <name evidence="3" type="ORF">HHL24_02290</name>
</gene>
<protein>
    <recommendedName>
        <fullName evidence="2">Cobalamin-independent methionine synthase MetE C-terminal/archaeal domain-containing protein</fullName>
    </recommendedName>
</protein>
<evidence type="ECO:0000313" key="3">
    <source>
        <dbReference type="EMBL" id="NML96796.1"/>
    </source>
</evidence>
<dbReference type="GO" id="GO:0009086">
    <property type="term" value="P:methionine biosynthetic process"/>
    <property type="evidence" value="ECO:0007669"/>
    <property type="project" value="InterPro"/>
</dbReference>